<accession>A0A9R0Y746</accession>
<proteinExistence type="predicted"/>
<dbReference type="Gramene" id="TRITD6Av1G192600.1">
    <property type="protein sequence ID" value="TRITD6Av1G192600.1"/>
    <property type="gene ID" value="TRITD6Av1G192600"/>
</dbReference>
<feature type="region of interest" description="Disordered" evidence="1">
    <location>
        <begin position="62"/>
        <end position="112"/>
    </location>
</feature>
<dbReference type="Proteomes" id="UP000324705">
    <property type="component" value="Chromosome 6A"/>
</dbReference>
<protein>
    <submittedName>
        <fullName evidence="2">Uncharacterized protein</fullName>
    </submittedName>
</protein>
<organism evidence="2 3">
    <name type="scientific">Triticum turgidum subsp. durum</name>
    <name type="common">Durum wheat</name>
    <name type="synonym">Triticum durum</name>
    <dbReference type="NCBI Taxonomy" id="4567"/>
    <lineage>
        <taxon>Eukaryota</taxon>
        <taxon>Viridiplantae</taxon>
        <taxon>Streptophyta</taxon>
        <taxon>Embryophyta</taxon>
        <taxon>Tracheophyta</taxon>
        <taxon>Spermatophyta</taxon>
        <taxon>Magnoliopsida</taxon>
        <taxon>Liliopsida</taxon>
        <taxon>Poales</taxon>
        <taxon>Poaceae</taxon>
        <taxon>BOP clade</taxon>
        <taxon>Pooideae</taxon>
        <taxon>Triticodae</taxon>
        <taxon>Triticeae</taxon>
        <taxon>Triticinae</taxon>
        <taxon>Triticum</taxon>
    </lineage>
</organism>
<dbReference type="AlphaFoldDB" id="A0A9R0Y746"/>
<dbReference type="EMBL" id="LT934121">
    <property type="protein sequence ID" value="VAI49581.1"/>
    <property type="molecule type" value="Genomic_DNA"/>
</dbReference>
<evidence type="ECO:0000313" key="2">
    <source>
        <dbReference type="EMBL" id="VAI49581.1"/>
    </source>
</evidence>
<gene>
    <name evidence="2" type="ORF">TRITD_6Av1G192600</name>
</gene>
<sequence>MHMLVPMAILFLPSPHPPGHRSPSLLPLVLPVPSSYPRHLRSRSRWGQSCCCSAGRCPPAARQDLAPSLRPRREPDGAWPAGGDSRRCSRRRCNGGIVVRDPPKLSSRDTLP</sequence>
<evidence type="ECO:0000313" key="3">
    <source>
        <dbReference type="Proteomes" id="UP000324705"/>
    </source>
</evidence>
<evidence type="ECO:0000256" key="1">
    <source>
        <dbReference type="SAM" id="MobiDB-lite"/>
    </source>
</evidence>
<keyword evidence="3" id="KW-1185">Reference proteome</keyword>
<reference evidence="2 3" key="1">
    <citation type="submission" date="2017-09" db="EMBL/GenBank/DDBJ databases">
        <authorList>
            <consortium name="International Durum Wheat Genome Sequencing Consortium (IDWGSC)"/>
            <person name="Milanesi L."/>
        </authorList>
    </citation>
    <scope>NUCLEOTIDE SEQUENCE [LARGE SCALE GENOMIC DNA]</scope>
    <source>
        <strain evidence="3">cv. Svevo</strain>
    </source>
</reference>
<name>A0A9R0Y746_TRITD</name>
<feature type="compositionally biased region" description="Basic and acidic residues" evidence="1">
    <location>
        <begin position="101"/>
        <end position="112"/>
    </location>
</feature>